<feature type="compositionally biased region" description="Low complexity" evidence="8">
    <location>
        <begin position="387"/>
        <end position="401"/>
    </location>
</feature>
<feature type="region of interest" description="Disordered" evidence="8">
    <location>
        <begin position="30"/>
        <end position="233"/>
    </location>
</feature>
<feature type="compositionally biased region" description="Basic and acidic residues" evidence="8">
    <location>
        <begin position="212"/>
        <end position="233"/>
    </location>
</feature>
<dbReference type="InterPro" id="IPR039853">
    <property type="entry name" value="Pinin"/>
</dbReference>
<evidence type="ECO:0000256" key="6">
    <source>
        <dbReference type="ARBA" id="ARBA00023187"/>
    </source>
</evidence>
<dbReference type="GO" id="GO:0008380">
    <property type="term" value="P:RNA splicing"/>
    <property type="evidence" value="ECO:0007669"/>
    <property type="project" value="UniProtKB-KW"/>
</dbReference>
<evidence type="ECO:0000256" key="8">
    <source>
        <dbReference type="SAM" id="MobiDB-lite"/>
    </source>
</evidence>
<dbReference type="EMBL" id="JALJOS010000011">
    <property type="protein sequence ID" value="KAK9833018.1"/>
    <property type="molecule type" value="Genomic_DNA"/>
</dbReference>
<evidence type="ECO:0000256" key="4">
    <source>
        <dbReference type="ARBA" id="ARBA00023015"/>
    </source>
</evidence>
<comment type="caution">
    <text evidence="10">The sequence shown here is derived from an EMBL/GenBank/DDBJ whole genome shotgun (WGS) entry which is preliminary data.</text>
</comment>
<protein>
    <recommendedName>
        <fullName evidence="9">Pinin/SDK/MemA protein domain-containing protein</fullName>
    </recommendedName>
</protein>
<feature type="compositionally biased region" description="Acidic residues" evidence="8">
    <location>
        <begin position="432"/>
        <end position="443"/>
    </location>
</feature>
<keyword evidence="6" id="KW-0508">mRNA splicing</keyword>
<organism evidence="10 11">
    <name type="scientific">Apatococcus lobatus</name>
    <dbReference type="NCBI Taxonomy" id="904363"/>
    <lineage>
        <taxon>Eukaryota</taxon>
        <taxon>Viridiplantae</taxon>
        <taxon>Chlorophyta</taxon>
        <taxon>core chlorophytes</taxon>
        <taxon>Trebouxiophyceae</taxon>
        <taxon>Chlorellales</taxon>
        <taxon>Chlorellaceae</taxon>
        <taxon>Apatococcus</taxon>
    </lineage>
</organism>
<evidence type="ECO:0000256" key="1">
    <source>
        <dbReference type="ARBA" id="ARBA00004123"/>
    </source>
</evidence>
<dbReference type="Proteomes" id="UP001438707">
    <property type="component" value="Unassembled WGS sequence"/>
</dbReference>
<evidence type="ECO:0000256" key="2">
    <source>
        <dbReference type="ARBA" id="ARBA00010386"/>
    </source>
</evidence>
<keyword evidence="7" id="KW-0539">Nucleus</keyword>
<keyword evidence="5" id="KW-0804">Transcription</keyword>
<evidence type="ECO:0000256" key="3">
    <source>
        <dbReference type="ARBA" id="ARBA00022664"/>
    </source>
</evidence>
<dbReference type="PANTHER" id="PTHR12707:SF0">
    <property type="entry name" value="PININ"/>
    <property type="match status" value="1"/>
</dbReference>
<feature type="compositionally biased region" description="Gly residues" evidence="8">
    <location>
        <begin position="38"/>
        <end position="50"/>
    </location>
</feature>
<comment type="similarity">
    <text evidence="2">Belongs to the pinin family.</text>
</comment>
<feature type="region of interest" description="Disordered" evidence="8">
    <location>
        <begin position="351"/>
        <end position="443"/>
    </location>
</feature>
<dbReference type="GO" id="GO:0006397">
    <property type="term" value="P:mRNA processing"/>
    <property type="evidence" value="ECO:0007669"/>
    <property type="project" value="UniProtKB-KW"/>
</dbReference>
<keyword evidence="3" id="KW-0507">mRNA processing</keyword>
<feature type="compositionally biased region" description="Basic and acidic residues" evidence="8">
    <location>
        <begin position="83"/>
        <end position="129"/>
    </location>
</feature>
<dbReference type="Pfam" id="PF04696">
    <property type="entry name" value="Pinin_SDK_memA"/>
    <property type="match status" value="1"/>
</dbReference>
<dbReference type="GO" id="GO:0071013">
    <property type="term" value="C:catalytic step 2 spliceosome"/>
    <property type="evidence" value="ECO:0007669"/>
    <property type="project" value="TreeGrafter"/>
</dbReference>
<evidence type="ECO:0000256" key="7">
    <source>
        <dbReference type="ARBA" id="ARBA00023242"/>
    </source>
</evidence>
<proteinExistence type="inferred from homology"/>
<dbReference type="InterPro" id="IPR006786">
    <property type="entry name" value="Pinin_SDK_MemA"/>
</dbReference>
<evidence type="ECO:0000313" key="11">
    <source>
        <dbReference type="Proteomes" id="UP001438707"/>
    </source>
</evidence>
<comment type="subcellular location">
    <subcellularLocation>
        <location evidence="1">Nucleus</location>
    </subcellularLocation>
</comment>
<dbReference type="PANTHER" id="PTHR12707">
    <property type="entry name" value="PINN"/>
    <property type="match status" value="1"/>
</dbReference>
<reference evidence="10 11" key="1">
    <citation type="journal article" date="2024" name="Nat. Commun.">
        <title>Phylogenomics reveals the evolutionary origins of lichenization in chlorophyte algae.</title>
        <authorList>
            <person name="Puginier C."/>
            <person name="Libourel C."/>
            <person name="Otte J."/>
            <person name="Skaloud P."/>
            <person name="Haon M."/>
            <person name="Grisel S."/>
            <person name="Petersen M."/>
            <person name="Berrin J.G."/>
            <person name="Delaux P.M."/>
            <person name="Dal Grande F."/>
            <person name="Keller J."/>
        </authorList>
    </citation>
    <scope>NUCLEOTIDE SEQUENCE [LARGE SCALE GENOMIC DNA]</scope>
    <source>
        <strain evidence="10 11">SAG 2145</strain>
    </source>
</reference>
<feature type="domain" description="Pinin/SDK/MemA protein" evidence="9">
    <location>
        <begin position="180"/>
        <end position="309"/>
    </location>
</feature>
<dbReference type="AlphaFoldDB" id="A0AAW1RH80"/>
<feature type="compositionally biased region" description="Acidic residues" evidence="8">
    <location>
        <begin position="356"/>
        <end position="373"/>
    </location>
</feature>
<sequence>MALDVDALQQELQQIQQEREVVNERLRAFGPAFRGRGGRGGRGGFPGRGGLVPPLAGRLDYGAPGLGPRDFRGPEGPGPSRDGPSRGFRDGPEQPYRDSMRPPFRDLPGRDARPEPLGHRRSSSMHDDIPPASQGAPQESAGAKRKLASAVVVKDEPDAQQDGEVAAKRPRQLAVTEDPSEKKKNRRMFGFLQGHLGKSREESSQFKQSEVAQKRREAVQQADARKREEAAKAREAAKQEMIARRQAEIDKKRDLAAQVDIKKLEIMVAQRIRHHVKLAQFLRTKAGPPLLWLPKSRLDATDKLLEQQQTILQLWQEQELASLEQERQRILGRLQQTQPPALKSVVAVPKENGAEAMEEGEGADEGEESGDNQEEQREAGAAGDPTSNGAASANEAAPPAAKHTEDHTDRYQPAGSPEPTEEPQQLPVQSEAMDEDIDNPYED</sequence>
<evidence type="ECO:0000256" key="5">
    <source>
        <dbReference type="ARBA" id="ARBA00023163"/>
    </source>
</evidence>
<evidence type="ECO:0000259" key="9">
    <source>
        <dbReference type="Pfam" id="PF04696"/>
    </source>
</evidence>
<accession>A0AAW1RH80</accession>
<keyword evidence="11" id="KW-1185">Reference proteome</keyword>
<evidence type="ECO:0000313" key="10">
    <source>
        <dbReference type="EMBL" id="KAK9833018.1"/>
    </source>
</evidence>
<name>A0AAW1RH80_9CHLO</name>
<keyword evidence="4" id="KW-0805">Transcription regulation</keyword>
<gene>
    <name evidence="10" type="ORF">WJX74_004615</name>
</gene>